<dbReference type="Proteomes" id="UP000178776">
    <property type="component" value="Chromosome"/>
</dbReference>
<sequence>MKRYLTPAERHLLFNAAYKTNDDLAQRDYHLMSALYYSGCRISEFLAVSLADAWDALKAGYLYIPAAHRKGGKQDHSVLLTKPLRMHLVALLNMNPSQNGADPLITGRFGEALTARAVQLRFRHWATEAGITLPVSPHWMRHTRAMDILRSSEAKEPLLIVKSALGHSSLNSTAIYAAPSREEIERELVALDGSGGQRTTRAQLRRAYRRRAG</sequence>
<dbReference type="InterPro" id="IPR050090">
    <property type="entry name" value="Tyrosine_recombinase_XerCD"/>
</dbReference>
<dbReference type="InterPro" id="IPR002104">
    <property type="entry name" value="Integrase_catalytic"/>
</dbReference>
<dbReference type="SUPFAM" id="SSF56349">
    <property type="entry name" value="DNA breaking-rejoining enzymes"/>
    <property type="match status" value="1"/>
</dbReference>
<dbReference type="RefSeq" id="WP_070978486.1">
    <property type="nucleotide sequence ID" value="NZ_CP017707.1"/>
</dbReference>
<evidence type="ECO:0000313" key="5">
    <source>
        <dbReference type="Proteomes" id="UP000178776"/>
    </source>
</evidence>
<dbReference type="PANTHER" id="PTHR30349">
    <property type="entry name" value="PHAGE INTEGRASE-RELATED"/>
    <property type="match status" value="1"/>
</dbReference>
<dbReference type="PROSITE" id="PS51898">
    <property type="entry name" value="TYR_RECOMBINASE"/>
    <property type="match status" value="1"/>
</dbReference>
<dbReference type="Gene3D" id="1.10.443.10">
    <property type="entry name" value="Intergrase catalytic core"/>
    <property type="match status" value="1"/>
</dbReference>
<protein>
    <recommendedName>
        <fullName evidence="3">Tyr recombinase domain-containing protein</fullName>
    </recommendedName>
</protein>
<dbReference type="PANTHER" id="PTHR30349:SF64">
    <property type="entry name" value="PROPHAGE INTEGRASE INTD-RELATED"/>
    <property type="match status" value="1"/>
</dbReference>
<organism evidence="4 5">
    <name type="scientific">Chromobacterium vaccinii</name>
    <dbReference type="NCBI Taxonomy" id="1108595"/>
    <lineage>
        <taxon>Bacteria</taxon>
        <taxon>Pseudomonadati</taxon>
        <taxon>Pseudomonadota</taxon>
        <taxon>Betaproteobacteria</taxon>
        <taxon>Neisseriales</taxon>
        <taxon>Chromobacteriaceae</taxon>
        <taxon>Chromobacterium</taxon>
    </lineage>
</organism>
<accession>A0A1D9LCD9</accession>
<dbReference type="AlphaFoldDB" id="A0A1D9LCD9"/>
<dbReference type="GeneID" id="68840001"/>
<name>A0A1D9LCD9_9NEIS</name>
<dbReference type="GO" id="GO:0006310">
    <property type="term" value="P:DNA recombination"/>
    <property type="evidence" value="ECO:0007669"/>
    <property type="project" value="UniProtKB-KW"/>
</dbReference>
<dbReference type="GO" id="GO:0003677">
    <property type="term" value="F:DNA binding"/>
    <property type="evidence" value="ECO:0007669"/>
    <property type="project" value="InterPro"/>
</dbReference>
<proteinExistence type="predicted"/>
<feature type="domain" description="Tyr recombinase" evidence="3">
    <location>
        <begin position="1"/>
        <end position="189"/>
    </location>
</feature>
<gene>
    <name evidence="4" type="ORF">BKX93_02075</name>
</gene>
<dbReference type="STRING" id="1108595.BKX93_02075"/>
<reference evidence="4 5" key="1">
    <citation type="submission" date="2016-10" db="EMBL/GenBank/DDBJ databases">
        <title>Chromobacterium muskegensis sp. nov., an insecticidal bacterium isolated from Sphagnum bogs.</title>
        <authorList>
            <person name="Sparks M.E."/>
            <person name="Blackburn M.B."/>
            <person name="Gundersen-Rindal D.E."/>
            <person name="Mitchell A."/>
            <person name="Farrar R."/>
            <person name="Kuhar D."/>
        </authorList>
    </citation>
    <scope>NUCLEOTIDE SEQUENCE [LARGE SCALE GENOMIC DNA]</scope>
    <source>
        <strain evidence="4 5">21-1</strain>
    </source>
</reference>
<evidence type="ECO:0000259" key="3">
    <source>
        <dbReference type="PROSITE" id="PS51898"/>
    </source>
</evidence>
<evidence type="ECO:0000256" key="1">
    <source>
        <dbReference type="ARBA" id="ARBA00022908"/>
    </source>
</evidence>
<dbReference type="GO" id="GO:0015074">
    <property type="term" value="P:DNA integration"/>
    <property type="evidence" value="ECO:0007669"/>
    <property type="project" value="UniProtKB-KW"/>
</dbReference>
<dbReference type="KEGG" id="cvc:BKX93_02075"/>
<evidence type="ECO:0000256" key="2">
    <source>
        <dbReference type="ARBA" id="ARBA00023172"/>
    </source>
</evidence>
<evidence type="ECO:0000313" key="4">
    <source>
        <dbReference type="EMBL" id="AOZ48901.1"/>
    </source>
</evidence>
<keyword evidence="1" id="KW-0229">DNA integration</keyword>
<dbReference type="InterPro" id="IPR013762">
    <property type="entry name" value="Integrase-like_cat_sf"/>
</dbReference>
<keyword evidence="2" id="KW-0233">DNA recombination</keyword>
<dbReference type="InterPro" id="IPR011010">
    <property type="entry name" value="DNA_brk_join_enz"/>
</dbReference>
<dbReference type="EMBL" id="CP017707">
    <property type="protein sequence ID" value="AOZ48901.1"/>
    <property type="molecule type" value="Genomic_DNA"/>
</dbReference>
<dbReference type="Pfam" id="PF00589">
    <property type="entry name" value="Phage_integrase"/>
    <property type="match status" value="1"/>
</dbReference>